<dbReference type="Proteomes" id="UP000094271">
    <property type="component" value="Unassembled WGS sequence"/>
</dbReference>
<protein>
    <submittedName>
        <fullName evidence="3">Uncharacterized protein</fullName>
    </submittedName>
</protein>
<gene>
    <name evidence="2" type="ORF">BEH84_00874</name>
    <name evidence="3" type="ORF">BEI59_18675</name>
    <name evidence="1" type="ORF">BEI61_01697</name>
    <name evidence="4" type="ORF">BEI63_11435</name>
</gene>
<evidence type="ECO:0000313" key="8">
    <source>
        <dbReference type="Proteomes" id="UP000095003"/>
    </source>
</evidence>
<keyword evidence="7" id="KW-1185">Reference proteome</keyword>
<dbReference type="AlphaFoldDB" id="A0A1E3UEY8"/>
<dbReference type="GeneID" id="93299384"/>
<evidence type="ECO:0000313" key="7">
    <source>
        <dbReference type="Proteomes" id="UP000094869"/>
    </source>
</evidence>
<evidence type="ECO:0000313" key="4">
    <source>
        <dbReference type="EMBL" id="ODR57705.1"/>
    </source>
</evidence>
<evidence type="ECO:0000313" key="2">
    <source>
        <dbReference type="EMBL" id="ODM13159.1"/>
    </source>
</evidence>
<evidence type="ECO:0000313" key="5">
    <source>
        <dbReference type="Proteomes" id="UP000094067"/>
    </source>
</evidence>
<comment type="caution">
    <text evidence="3">The sequence shown here is derived from an EMBL/GenBank/DDBJ whole genome shotgun (WGS) entry which is preliminary data.</text>
</comment>
<dbReference type="Proteomes" id="UP000095003">
    <property type="component" value="Unassembled WGS sequence"/>
</dbReference>
<dbReference type="EMBL" id="MCGH01000002">
    <property type="protein sequence ID" value="ODM05808.1"/>
    <property type="molecule type" value="Genomic_DNA"/>
</dbReference>
<reference evidence="3 6" key="3">
    <citation type="submission" date="2016-08" db="EMBL/GenBank/DDBJ databases">
        <authorList>
            <person name="Seilhamer J.J."/>
        </authorList>
    </citation>
    <scope>NUCLEOTIDE SEQUENCE [LARGE SCALE GENOMIC DNA]</scope>
    <source>
        <strain evidence="3 6">NML150140-1</strain>
    </source>
</reference>
<dbReference type="Proteomes" id="UP000094067">
    <property type="component" value="Unassembled WGS sequence"/>
</dbReference>
<dbReference type="EMBL" id="MCGI01000001">
    <property type="protein sequence ID" value="ODM13159.1"/>
    <property type="molecule type" value="Genomic_DNA"/>
</dbReference>
<proteinExistence type="predicted"/>
<dbReference type="OrthoDB" id="2068443at2"/>
<sequence>MKIMDKKVMHKRFGMGSVIGLKDNKIYVSFGKIFGDKALPYPEVFASDMKMMDEDLQEELMEDIGRRI</sequence>
<evidence type="ECO:0000313" key="3">
    <source>
        <dbReference type="EMBL" id="ODR49139.1"/>
    </source>
</evidence>
<reference evidence="4 7" key="2">
    <citation type="submission" date="2016-08" db="EMBL/GenBank/DDBJ databases">
        <title>Characterization of Isolates of Eisenbergiella tayi Derived from Blood Cultures, Using Whole Genome Sequencing.</title>
        <authorList>
            <person name="Bernier A.-M."/>
            <person name="Burdz T."/>
            <person name="Wiebe D."/>
            <person name="Bernard K."/>
        </authorList>
    </citation>
    <scope>NUCLEOTIDE SEQUENCE [LARGE SCALE GENOMIC DNA]</scope>
    <source>
        <strain evidence="4 7">NML120146</strain>
    </source>
</reference>
<evidence type="ECO:0000313" key="1">
    <source>
        <dbReference type="EMBL" id="ODM05808.1"/>
    </source>
</evidence>
<dbReference type="RefSeq" id="WP_009251117.1">
    <property type="nucleotide sequence ID" value="NZ_BAABXS010000003.1"/>
</dbReference>
<name>A0A1E3UEY8_9FIRM</name>
<accession>A0A1E3UEY8</accession>
<dbReference type="Proteomes" id="UP000094869">
    <property type="component" value="Unassembled WGS sequence"/>
</dbReference>
<dbReference type="EMBL" id="MEHA01000014">
    <property type="protein sequence ID" value="ODR49139.1"/>
    <property type="molecule type" value="Genomic_DNA"/>
</dbReference>
<organism evidence="3 6">
    <name type="scientific">Eisenbergiella tayi</name>
    <dbReference type="NCBI Taxonomy" id="1432052"/>
    <lineage>
        <taxon>Bacteria</taxon>
        <taxon>Bacillati</taxon>
        <taxon>Bacillota</taxon>
        <taxon>Clostridia</taxon>
        <taxon>Lachnospirales</taxon>
        <taxon>Lachnospiraceae</taxon>
        <taxon>Eisenbergiella</taxon>
    </lineage>
</organism>
<reference evidence="5 8" key="1">
    <citation type="submission" date="2016-07" db="EMBL/GenBank/DDBJ databases">
        <title>Characterization of isolates of Eisenbergiella tayi derived from blood cultures, using whole genome sequencing.</title>
        <authorList>
            <person name="Burdz T."/>
            <person name="Wiebe D."/>
            <person name="Huynh C."/>
            <person name="Bernard K."/>
        </authorList>
    </citation>
    <scope>NUCLEOTIDE SEQUENCE [LARGE SCALE GENOMIC DNA]</scope>
    <source>
        <strain evidence="1 5">NML 110608</strain>
        <strain evidence="2 8">NML 120489</strain>
    </source>
</reference>
<evidence type="ECO:0000313" key="6">
    <source>
        <dbReference type="Proteomes" id="UP000094271"/>
    </source>
</evidence>
<dbReference type="EMBL" id="MEHD01000021">
    <property type="protein sequence ID" value="ODR57705.1"/>
    <property type="molecule type" value="Genomic_DNA"/>
</dbReference>